<dbReference type="PANTHER" id="PTHR12363:SF33">
    <property type="entry name" value="IMPORTIN-13"/>
    <property type="match status" value="1"/>
</dbReference>
<evidence type="ECO:0000256" key="5">
    <source>
        <dbReference type="ARBA" id="ARBA00022927"/>
    </source>
</evidence>
<dbReference type="InterPro" id="IPR057942">
    <property type="entry name" value="TPR_TNPO3_IPO13_3rd"/>
</dbReference>
<dbReference type="GO" id="GO:0008033">
    <property type="term" value="P:tRNA processing"/>
    <property type="evidence" value="ECO:0007669"/>
    <property type="project" value="UniProtKB-KW"/>
</dbReference>
<dbReference type="GO" id="GO:0006606">
    <property type="term" value="P:protein import into nucleus"/>
    <property type="evidence" value="ECO:0007669"/>
    <property type="project" value="TreeGrafter"/>
</dbReference>
<evidence type="ECO:0000256" key="1">
    <source>
        <dbReference type="ARBA" id="ARBA00004123"/>
    </source>
</evidence>
<dbReference type="InterPro" id="IPR011989">
    <property type="entry name" value="ARM-like"/>
</dbReference>
<evidence type="ECO:0000313" key="10">
    <source>
        <dbReference type="EMBL" id="GFF20538.1"/>
    </source>
</evidence>
<name>A0A5M3ZF45_ASPTE</name>
<comment type="subcellular location">
    <subcellularLocation>
        <location evidence="1">Nucleus</location>
    </subcellularLocation>
</comment>
<dbReference type="EMBL" id="BLJY01000012">
    <property type="protein sequence ID" value="GFF20538.1"/>
    <property type="molecule type" value="Genomic_DNA"/>
</dbReference>
<evidence type="ECO:0000256" key="6">
    <source>
        <dbReference type="ARBA" id="ARBA00023242"/>
    </source>
</evidence>
<keyword evidence="5" id="KW-0653">Protein transport</keyword>
<feature type="domain" description="Exportin-1/Importin-beta-like" evidence="9">
    <location>
        <begin position="114"/>
        <end position="290"/>
    </location>
</feature>
<dbReference type="Proteomes" id="UP000452235">
    <property type="component" value="Unassembled WGS sequence"/>
</dbReference>
<comment type="similarity">
    <text evidence="2">Belongs to the importin beta family.</text>
</comment>
<evidence type="ECO:0000259" key="9">
    <source>
        <dbReference type="Pfam" id="PF08389"/>
    </source>
</evidence>
<comment type="caution">
    <text evidence="10">The sequence shown here is derived from an EMBL/GenBank/DDBJ whole genome shotgun (WGS) entry which is preliminary data.</text>
</comment>
<keyword evidence="6" id="KW-0539">Nucleus</keyword>
<proteinExistence type="inferred from homology"/>
<dbReference type="InterPro" id="IPR001494">
    <property type="entry name" value="Importin-beta_N"/>
</dbReference>
<sequence length="1024" mass="113372">MSGDVSGQASDVQSLLHEARTLVAQLYDPANTGNPTKIKAIQDHLQILQKSPQAWLIANDLLADDATGSRFFGALTFTVKINHDWQQLSEIEAKELLARLIDHYILLVNGGEQPMVIRKLATSLANIFLKPNAPWGRAVLNLTASFAHGSYLPEDQCSSVDLQAAILPALSERQVVTLLYFSNILAEEIGRWSSESRRGADSSRIADNIKDALSLVEYVLHHILQQESSGTPVSDGAAGIEAINSYQSWMSVRAGFQMRDTISALQLSPTTNYVIQSLGVSSLARTAMQVLVELIDWRDSIFTAEHIDSILEFIVSDFGTAHIASLMDADFEDENMTFLELLLAYATLKQKMLLTQPLDEKHEKVLALIHTLLKAPGYAAVDDSASPIALEWWTEVADYMQEIYLDSEDQANLGPAKQNLARAAMDCFEKLKYPSPQELQEWSDDDRSEFAAFRRDVCDFLLAVYPILGVDLVRVFQEQARSSLMQQDWRTFEAAVFCLGQLSEAVDENQHADECLNAIFFSEDFARLCESRDVKIPDRSRQTLVDMLGKYQSYFERTHALLPRVLTFLFASLDVASCAPVASKSISYLCKSCRNALTMELPVFLDQFEVFRFKPTATSLTMERVLEGIAAIIQTLPADEEKARYLERIIKFFHEQAEIARDEATRGLIEPAQNRGQFALRCIASVGKGLRADHEIVLDSSDTGHGGPYPPTFWNAGNGAATQNLIMQTMQLLMTDFPFDAAIIEAVCDILKAGYTERTGPYVFPPMVTVNFVNSIPPGSTGIDMVMGTASAFLASHSAHPESIRAEAVALIVHVYETFCWMHEKPELYDPEVANGGIDFLTRLLPKYHEFLFSLTGAPPASEPAGTHRPPVLQAILNFTLLALQGAEPLPLRSASQFWVGVTNLPGHVETIQSALRDSIPALCRILITQVAGRCARSDLEHLCEVLRKVVFKQQALARPHLTAALAELDNHQTSHSPGNLPSAEERQRFLASLLAARGGKAPTVSLTRTFWVKCRGAGFDYIG</sequence>
<reference evidence="10 11" key="1">
    <citation type="submission" date="2020-01" db="EMBL/GenBank/DDBJ databases">
        <title>Aspergillus terreus IFO 6365 whole genome shotgun sequence.</title>
        <authorList>
            <person name="Kanamasa S."/>
            <person name="Takahashi H."/>
        </authorList>
    </citation>
    <scope>NUCLEOTIDE SEQUENCE [LARGE SCALE GENOMIC DNA]</scope>
    <source>
        <strain evidence="10 11">IFO 6365</strain>
    </source>
</reference>
<keyword evidence="3" id="KW-0813">Transport</keyword>
<comment type="function">
    <text evidence="7">tRNA nucleus export receptor which facilitates tRNA translocation across the nuclear pore complex. Involved in pre-tRNA splicing, probably by affecting the interaction of pre-tRNA with splicing endonuclease.</text>
</comment>
<evidence type="ECO:0000313" key="11">
    <source>
        <dbReference type="Proteomes" id="UP000452235"/>
    </source>
</evidence>
<dbReference type="InterPro" id="IPR051345">
    <property type="entry name" value="Importin_beta-like_NTR"/>
</dbReference>
<evidence type="ECO:0000256" key="4">
    <source>
        <dbReference type="ARBA" id="ARBA00022694"/>
    </source>
</evidence>
<dbReference type="GO" id="GO:0005737">
    <property type="term" value="C:cytoplasm"/>
    <property type="evidence" value="ECO:0007669"/>
    <property type="project" value="TreeGrafter"/>
</dbReference>
<dbReference type="VEuPathDB" id="FungiDB:ATEG_08320"/>
<dbReference type="Gene3D" id="1.25.10.10">
    <property type="entry name" value="Leucine-rich Repeat Variant"/>
    <property type="match status" value="1"/>
</dbReference>
<evidence type="ECO:0000256" key="3">
    <source>
        <dbReference type="ARBA" id="ARBA00022448"/>
    </source>
</evidence>
<dbReference type="Pfam" id="PF03810">
    <property type="entry name" value="IBN_N"/>
    <property type="match status" value="1"/>
</dbReference>
<evidence type="ECO:0000256" key="7">
    <source>
        <dbReference type="ARBA" id="ARBA00025147"/>
    </source>
</evidence>
<keyword evidence="11" id="KW-1185">Reference proteome</keyword>
<evidence type="ECO:0000256" key="2">
    <source>
        <dbReference type="ARBA" id="ARBA00007991"/>
    </source>
</evidence>
<gene>
    <name evidence="10" type="ORF">ATEIFO6365_0012029400</name>
</gene>
<dbReference type="Pfam" id="PF24140">
    <property type="entry name" value="TPR_TNPO3_IPO13_3rd"/>
    <property type="match status" value="1"/>
</dbReference>
<dbReference type="Pfam" id="PF08389">
    <property type="entry name" value="Xpo1"/>
    <property type="match status" value="1"/>
</dbReference>
<dbReference type="OrthoDB" id="2016913at2759"/>
<organism evidence="10 11">
    <name type="scientific">Aspergillus terreus</name>
    <dbReference type="NCBI Taxonomy" id="33178"/>
    <lineage>
        <taxon>Eukaryota</taxon>
        <taxon>Fungi</taxon>
        <taxon>Dikarya</taxon>
        <taxon>Ascomycota</taxon>
        <taxon>Pezizomycotina</taxon>
        <taxon>Eurotiomycetes</taxon>
        <taxon>Eurotiomycetidae</taxon>
        <taxon>Eurotiales</taxon>
        <taxon>Aspergillaceae</taxon>
        <taxon>Aspergillus</taxon>
        <taxon>Aspergillus subgen. Circumdati</taxon>
    </lineage>
</organism>
<dbReference type="AlphaFoldDB" id="A0A5M3ZF45"/>
<accession>A0A5M3ZF45</accession>
<dbReference type="GO" id="GO:0031267">
    <property type="term" value="F:small GTPase binding"/>
    <property type="evidence" value="ECO:0007669"/>
    <property type="project" value="InterPro"/>
</dbReference>
<feature type="domain" description="Importin N-terminal" evidence="8">
    <location>
        <begin position="42"/>
        <end position="101"/>
    </location>
</feature>
<dbReference type="InterPro" id="IPR013598">
    <property type="entry name" value="Exportin-1/Importin-b-like"/>
</dbReference>
<keyword evidence="4" id="KW-0819">tRNA processing</keyword>
<dbReference type="PANTHER" id="PTHR12363">
    <property type="entry name" value="TRANSPORTIN 3 AND IMPORTIN 13"/>
    <property type="match status" value="1"/>
</dbReference>
<dbReference type="InterPro" id="IPR016024">
    <property type="entry name" value="ARM-type_fold"/>
</dbReference>
<evidence type="ECO:0000259" key="8">
    <source>
        <dbReference type="Pfam" id="PF03810"/>
    </source>
</evidence>
<protein>
    <submittedName>
        <fullName evidence="10">Importin 13</fullName>
    </submittedName>
</protein>
<dbReference type="GO" id="GO:0005634">
    <property type="term" value="C:nucleus"/>
    <property type="evidence" value="ECO:0007669"/>
    <property type="project" value="UniProtKB-SubCell"/>
</dbReference>
<dbReference type="FunFam" id="1.25.10.10:FF:000560">
    <property type="entry name" value="Importin 13, putative"/>
    <property type="match status" value="1"/>
</dbReference>
<dbReference type="SUPFAM" id="SSF48371">
    <property type="entry name" value="ARM repeat"/>
    <property type="match status" value="1"/>
</dbReference>